<accession>A0A919MHV8</accession>
<reference evidence="1" key="1">
    <citation type="submission" date="2021-01" db="EMBL/GenBank/DDBJ databases">
        <title>Whole genome shotgun sequence of Actinoplanes ferrugineus NBRC 15555.</title>
        <authorList>
            <person name="Komaki H."/>
            <person name="Tamura T."/>
        </authorList>
    </citation>
    <scope>NUCLEOTIDE SEQUENCE</scope>
    <source>
        <strain evidence="1">NBRC 15555</strain>
    </source>
</reference>
<dbReference type="AlphaFoldDB" id="A0A919MHV8"/>
<name>A0A919MHV8_9ACTN</name>
<dbReference type="Proteomes" id="UP000598174">
    <property type="component" value="Unassembled WGS sequence"/>
</dbReference>
<protein>
    <recommendedName>
        <fullName evidence="3">Acyl-CoA carboxylase epsilon subunit-like protein</fullName>
    </recommendedName>
</protein>
<evidence type="ECO:0000313" key="2">
    <source>
        <dbReference type="Proteomes" id="UP000598174"/>
    </source>
</evidence>
<keyword evidence="2" id="KW-1185">Reference proteome</keyword>
<proteinExistence type="predicted"/>
<gene>
    <name evidence="1" type="ORF">Afe05nite_80730</name>
</gene>
<organism evidence="1 2">
    <name type="scientific">Paractinoplanes ferrugineus</name>
    <dbReference type="NCBI Taxonomy" id="113564"/>
    <lineage>
        <taxon>Bacteria</taxon>
        <taxon>Bacillati</taxon>
        <taxon>Actinomycetota</taxon>
        <taxon>Actinomycetes</taxon>
        <taxon>Micromonosporales</taxon>
        <taxon>Micromonosporaceae</taxon>
        <taxon>Paractinoplanes</taxon>
    </lineage>
</organism>
<evidence type="ECO:0000313" key="1">
    <source>
        <dbReference type="EMBL" id="GIE16233.1"/>
    </source>
</evidence>
<sequence length="62" mass="6834">MTAVEMTGRPDPAEVIAILLALRARPGVTPEPPAVVRRRVRPPVAESLHGPRSWRFTPARAR</sequence>
<evidence type="ECO:0008006" key="3">
    <source>
        <dbReference type="Google" id="ProtNLM"/>
    </source>
</evidence>
<dbReference type="EMBL" id="BOMM01000080">
    <property type="protein sequence ID" value="GIE16233.1"/>
    <property type="molecule type" value="Genomic_DNA"/>
</dbReference>
<comment type="caution">
    <text evidence="1">The sequence shown here is derived from an EMBL/GenBank/DDBJ whole genome shotgun (WGS) entry which is preliminary data.</text>
</comment>
<dbReference type="RefSeq" id="WP_203822576.1">
    <property type="nucleotide sequence ID" value="NZ_BAAABP010000012.1"/>
</dbReference>